<sequence>MNRQTPQSPMSWEGESNSMAGDFWMEMHDSYVRHSRSHSSDVNVVFIGASIVQYWCQEGRQMWDDYYRRKGAVNYGIAGDTIQNVLWRVEHRVLEGLHPKVLVLQCVEHRVLEGLHPKVLVLQCGANNMEPFGPPSDEDIARGIGQLIAQIRTQLPETKIISIGLFPFNHHMFTKRAKRVNELLATNADELNVGKQKPELFADGLHLSSKGYNVWHQCMRPIIEKLL</sequence>
<dbReference type="EMBL" id="CAJPVJ010001895">
    <property type="protein sequence ID" value="CAG2165461.1"/>
    <property type="molecule type" value="Genomic_DNA"/>
</dbReference>
<dbReference type="Gene3D" id="3.40.50.1110">
    <property type="entry name" value="SGNH hydrolase"/>
    <property type="match status" value="1"/>
</dbReference>
<evidence type="ECO:0000256" key="1">
    <source>
        <dbReference type="ARBA" id="ARBA00038184"/>
    </source>
</evidence>
<protein>
    <recommendedName>
        <fullName evidence="2">SGNH hydrolase-type esterase domain-containing protein</fullName>
    </recommendedName>
</protein>
<proteinExistence type="inferred from homology"/>
<dbReference type="AlphaFoldDB" id="A0A7R9QGT2"/>
<dbReference type="PANTHER" id="PTHR11852">
    <property type="entry name" value="PLATELET-ACTIVATING FACTOR ACETYLHYDROLASE"/>
    <property type="match status" value="1"/>
</dbReference>
<dbReference type="SUPFAM" id="SSF52266">
    <property type="entry name" value="SGNH hydrolase"/>
    <property type="match status" value="1"/>
</dbReference>
<gene>
    <name evidence="3" type="ORF">ONB1V03_LOCUS5003</name>
</gene>
<dbReference type="InterPro" id="IPR013830">
    <property type="entry name" value="SGNH_hydro"/>
</dbReference>
<dbReference type="InterPro" id="IPR036514">
    <property type="entry name" value="SGNH_hydro_sf"/>
</dbReference>
<accession>A0A7R9QGT2</accession>
<evidence type="ECO:0000313" key="3">
    <source>
        <dbReference type="EMBL" id="CAD7645055.1"/>
    </source>
</evidence>
<keyword evidence="4" id="KW-1185">Reference proteome</keyword>
<feature type="domain" description="SGNH hydrolase-type esterase" evidence="2">
    <location>
        <begin position="46"/>
        <end position="213"/>
    </location>
</feature>
<dbReference type="PANTHER" id="PTHR11852:SF0">
    <property type="entry name" value="PLATELET-ACTIVATING FACTOR ACETYLHYDROLASE IB SUBUNIT BETA HOMOLOG"/>
    <property type="match status" value="1"/>
</dbReference>
<dbReference type="Pfam" id="PF13472">
    <property type="entry name" value="Lipase_GDSL_2"/>
    <property type="match status" value="1"/>
</dbReference>
<dbReference type="Proteomes" id="UP000728032">
    <property type="component" value="Unassembled WGS sequence"/>
</dbReference>
<comment type="similarity">
    <text evidence="1">Belongs to the 'GDSL' lipolytic enzyme family. Platelet-activating factor acetylhydrolase IB beta/gamma subunits subfamily.</text>
</comment>
<evidence type="ECO:0000259" key="2">
    <source>
        <dbReference type="Pfam" id="PF13472"/>
    </source>
</evidence>
<evidence type="ECO:0000313" key="4">
    <source>
        <dbReference type="Proteomes" id="UP000728032"/>
    </source>
</evidence>
<dbReference type="OrthoDB" id="505607at2759"/>
<organism evidence="3">
    <name type="scientific">Oppiella nova</name>
    <dbReference type="NCBI Taxonomy" id="334625"/>
    <lineage>
        <taxon>Eukaryota</taxon>
        <taxon>Metazoa</taxon>
        <taxon>Ecdysozoa</taxon>
        <taxon>Arthropoda</taxon>
        <taxon>Chelicerata</taxon>
        <taxon>Arachnida</taxon>
        <taxon>Acari</taxon>
        <taxon>Acariformes</taxon>
        <taxon>Sarcoptiformes</taxon>
        <taxon>Oribatida</taxon>
        <taxon>Brachypylina</taxon>
        <taxon>Oppioidea</taxon>
        <taxon>Oppiidae</taxon>
        <taxon>Oppiella</taxon>
    </lineage>
</organism>
<dbReference type="EMBL" id="OC916720">
    <property type="protein sequence ID" value="CAD7645055.1"/>
    <property type="molecule type" value="Genomic_DNA"/>
</dbReference>
<name>A0A7R9QGT2_9ACAR</name>
<reference evidence="3" key="1">
    <citation type="submission" date="2020-11" db="EMBL/GenBank/DDBJ databases">
        <authorList>
            <person name="Tran Van P."/>
        </authorList>
    </citation>
    <scope>NUCLEOTIDE SEQUENCE</scope>
</reference>